<dbReference type="Proteomes" id="UP000321518">
    <property type="component" value="Unassembled WGS sequence"/>
</dbReference>
<name>A0A511KDR9_RHOTO</name>
<feature type="compositionally biased region" description="Acidic residues" evidence="1">
    <location>
        <begin position="428"/>
        <end position="446"/>
    </location>
</feature>
<dbReference type="EMBL" id="BJWK01000003">
    <property type="protein sequence ID" value="GEM07554.1"/>
    <property type="molecule type" value="Genomic_DNA"/>
</dbReference>
<feature type="region of interest" description="Disordered" evidence="1">
    <location>
        <begin position="223"/>
        <end position="310"/>
    </location>
</feature>
<sequence>MQVRVLVLGKTADERVTLAKLVSNGGDLQRVSSGASVAGTTDMSFSFLSTKSLGQPAARQRPPPLDSDNSFERISSSHNSSVILYQAKDNLEGHALLAELARPLERLEVMLNREYPSTTGISHLVEALGCGDFEACLYLFSAPPTACEIALARPLSHLIPVLPVLILPPSPTGKPQRTTALSQAVQEQLHGAGVRWVPARPSPRGRTTVGGALYMLPSDLFARNNPSHLEHDEPGSSPTSEGGPPSTSSLSSQELLALSRLSSAPPSITSEAGGARSLAASAPSSIRSSESPSSRSSSHKRYPSTSIFSTSDALSSSHADLTRLQHLLHAPSSPDYLRKERARAFLEWREVEVAARGVQVRGIETLPAEWGEEAYLWTSGEESDGDGGEGRLGGNRTGLEFSKQVAVRRQALSKAATAATSSLQVESSENEDDGDVLAASDDEDEHDSPTRDHHDSLGSSFTNDPLTPRCRDRELPVPLASVATAVLGAETPRTGGDADEGYFPRYCSPSPVRSHAIPHPDDAVDSSTSSLQSSNASGASILVLPSSDPFHLPSLLHLVGLNLRLSVFAPALTPSTSSASAASVDSASEDDSCSKRGECRETRRASRGGWGWLRTTAVLSLVFAAGIAVGTQIAAAVDGGRGGLGGSGWVPTPDLARRI</sequence>
<evidence type="ECO:0000313" key="3">
    <source>
        <dbReference type="Proteomes" id="UP000321518"/>
    </source>
</evidence>
<proteinExistence type="predicted"/>
<feature type="region of interest" description="Disordered" evidence="1">
    <location>
        <begin position="52"/>
        <end position="72"/>
    </location>
</feature>
<feature type="region of interest" description="Disordered" evidence="1">
    <location>
        <begin position="418"/>
        <end position="472"/>
    </location>
</feature>
<feature type="compositionally biased region" description="Basic and acidic residues" evidence="1">
    <location>
        <begin position="447"/>
        <end position="456"/>
    </location>
</feature>
<evidence type="ECO:0000313" key="2">
    <source>
        <dbReference type="EMBL" id="GEM07554.1"/>
    </source>
</evidence>
<evidence type="ECO:0000256" key="1">
    <source>
        <dbReference type="SAM" id="MobiDB-lite"/>
    </source>
</evidence>
<dbReference type="OrthoDB" id="2536047at2759"/>
<feature type="compositionally biased region" description="Low complexity" evidence="1">
    <location>
        <begin position="236"/>
        <end position="267"/>
    </location>
</feature>
<gene>
    <name evidence="2" type="ORF">Rt10032_c03g1571</name>
</gene>
<feature type="compositionally biased region" description="Low complexity" evidence="1">
    <location>
        <begin position="275"/>
        <end position="296"/>
    </location>
</feature>
<feature type="region of interest" description="Disordered" evidence="1">
    <location>
        <begin position="488"/>
        <end position="531"/>
    </location>
</feature>
<feature type="compositionally biased region" description="Low complexity" evidence="1">
    <location>
        <begin position="576"/>
        <end position="586"/>
    </location>
</feature>
<organism evidence="2 3">
    <name type="scientific">Rhodotorula toruloides</name>
    <name type="common">Yeast</name>
    <name type="synonym">Rhodosporidium toruloides</name>
    <dbReference type="NCBI Taxonomy" id="5286"/>
    <lineage>
        <taxon>Eukaryota</taxon>
        <taxon>Fungi</taxon>
        <taxon>Dikarya</taxon>
        <taxon>Basidiomycota</taxon>
        <taxon>Pucciniomycotina</taxon>
        <taxon>Microbotryomycetes</taxon>
        <taxon>Sporidiobolales</taxon>
        <taxon>Sporidiobolaceae</taxon>
        <taxon>Rhodotorula</taxon>
    </lineage>
</organism>
<accession>A0A511KDR9</accession>
<protein>
    <submittedName>
        <fullName evidence="2">Uncharacterized protein</fullName>
    </submittedName>
</protein>
<reference evidence="2 3" key="1">
    <citation type="submission" date="2019-07" db="EMBL/GenBank/DDBJ databases">
        <title>Rhodotorula toruloides NBRC10032 genome sequencing.</title>
        <authorList>
            <person name="Shida Y."/>
            <person name="Takaku H."/>
            <person name="Ogasawara W."/>
            <person name="Mori K."/>
        </authorList>
    </citation>
    <scope>NUCLEOTIDE SEQUENCE [LARGE SCALE GENOMIC DNA]</scope>
    <source>
        <strain evidence="2 3">NBRC10032</strain>
    </source>
</reference>
<dbReference type="AlphaFoldDB" id="A0A511KDR9"/>
<feature type="region of interest" description="Disordered" evidence="1">
    <location>
        <begin position="576"/>
        <end position="600"/>
    </location>
</feature>
<comment type="caution">
    <text evidence="2">The sequence shown here is derived from an EMBL/GenBank/DDBJ whole genome shotgun (WGS) entry which is preliminary data.</text>
</comment>